<dbReference type="FunFam" id="3.40.50.720:FF:000137">
    <property type="entry name" value="Hydroxysteroid (17-beta) dehydrogenase 3"/>
    <property type="match status" value="1"/>
</dbReference>
<dbReference type="Gene3D" id="3.40.50.720">
    <property type="entry name" value="NAD(P)-binding Rossmann-like Domain"/>
    <property type="match status" value="1"/>
</dbReference>
<dbReference type="CDD" id="cd05356">
    <property type="entry name" value="17beta-HSD1_like_SDR_c"/>
    <property type="match status" value="1"/>
</dbReference>
<dbReference type="SUPFAM" id="SSF51735">
    <property type="entry name" value="NAD(P)-binding Rossmann-fold domains"/>
    <property type="match status" value="1"/>
</dbReference>
<dbReference type="PANTHER" id="PTHR43899:SF13">
    <property type="entry name" value="RH59310P"/>
    <property type="match status" value="1"/>
</dbReference>
<dbReference type="PIRSF" id="PIRSF000126">
    <property type="entry name" value="11-beta-HSD1"/>
    <property type="match status" value="1"/>
</dbReference>
<sequence>METELSWLLLLLLPLSIGCIKLLAAAATALNWVWVNFFRPAKDLTKYGSWALVTGPTEGIGKAFAFRLAEKGLNLVLVGRNPEKLRGVSDWIRAEFGRTQIQTVVVDFAGDLDDGVRRIRAAIEGLDVGVLINNVGVCYPYPRFFHEVDEKLLAELIRVNVEGTTKVTHAVLPGMLRRKTGAVVNIGSGIALIYPSAPLHAVYAATKEYINQFTKSLNVEYKEFGIDVQCQVPLNVASNMTWMSKKSILKPSADVYARAGLRWIGYNETCCPYWPHQLELAFMHCWPDSFVDARRFKSMLEYRKKAQLIIKIHKKIKINRDVDR</sequence>
<dbReference type="InterPro" id="IPR002347">
    <property type="entry name" value="SDR_fam"/>
</dbReference>
<keyword evidence="3" id="KW-0560">Oxidoreductase</keyword>
<dbReference type="InterPro" id="IPR051019">
    <property type="entry name" value="VLCFA-Steroid_DH"/>
</dbReference>
<evidence type="ECO:0000256" key="1">
    <source>
        <dbReference type="ARBA" id="ARBA00006484"/>
    </source>
</evidence>
<accession>A0A484K5M0</accession>
<organism evidence="5 6">
    <name type="scientific">Cuscuta campestris</name>
    <dbReference type="NCBI Taxonomy" id="132261"/>
    <lineage>
        <taxon>Eukaryota</taxon>
        <taxon>Viridiplantae</taxon>
        <taxon>Streptophyta</taxon>
        <taxon>Embryophyta</taxon>
        <taxon>Tracheophyta</taxon>
        <taxon>Spermatophyta</taxon>
        <taxon>Magnoliopsida</taxon>
        <taxon>eudicotyledons</taxon>
        <taxon>Gunneridae</taxon>
        <taxon>Pentapetalae</taxon>
        <taxon>asterids</taxon>
        <taxon>lamiids</taxon>
        <taxon>Solanales</taxon>
        <taxon>Convolvulaceae</taxon>
        <taxon>Cuscuteae</taxon>
        <taxon>Cuscuta</taxon>
        <taxon>Cuscuta subgen. Grammica</taxon>
        <taxon>Cuscuta sect. Cleistogrammica</taxon>
    </lineage>
</organism>
<dbReference type="InterPro" id="IPR036291">
    <property type="entry name" value="NAD(P)-bd_dom_sf"/>
</dbReference>
<protein>
    <recommendedName>
        <fullName evidence="7">Very-long-chain 3-oxoacyl-CoA reductase</fullName>
    </recommendedName>
</protein>
<dbReference type="PRINTS" id="PR00081">
    <property type="entry name" value="GDHRDH"/>
</dbReference>
<evidence type="ECO:0000256" key="3">
    <source>
        <dbReference type="ARBA" id="ARBA00023002"/>
    </source>
</evidence>
<gene>
    <name evidence="5" type="ORF">CCAM_LOCUS353</name>
</gene>
<dbReference type="GO" id="GO:0045703">
    <property type="term" value="F:ketoreductase activity"/>
    <property type="evidence" value="ECO:0007669"/>
    <property type="project" value="TreeGrafter"/>
</dbReference>
<evidence type="ECO:0008006" key="7">
    <source>
        <dbReference type="Google" id="ProtNLM"/>
    </source>
</evidence>
<evidence type="ECO:0000313" key="5">
    <source>
        <dbReference type="EMBL" id="VFQ58577.1"/>
    </source>
</evidence>
<keyword evidence="6" id="KW-1185">Reference proteome</keyword>
<dbReference type="Pfam" id="PF00106">
    <property type="entry name" value="adh_short"/>
    <property type="match status" value="1"/>
</dbReference>
<dbReference type="OrthoDB" id="5545019at2759"/>
<dbReference type="PRINTS" id="PR00080">
    <property type="entry name" value="SDRFAMILY"/>
</dbReference>
<reference evidence="5 6" key="1">
    <citation type="submission" date="2018-04" db="EMBL/GenBank/DDBJ databases">
        <authorList>
            <person name="Vogel A."/>
        </authorList>
    </citation>
    <scope>NUCLEOTIDE SEQUENCE [LARGE SCALE GENOMIC DNA]</scope>
</reference>
<keyword evidence="2" id="KW-0521">NADP</keyword>
<comment type="similarity">
    <text evidence="1 4">Belongs to the short-chain dehydrogenases/reductases (SDR) family.</text>
</comment>
<evidence type="ECO:0000313" key="6">
    <source>
        <dbReference type="Proteomes" id="UP000595140"/>
    </source>
</evidence>
<dbReference type="PANTHER" id="PTHR43899">
    <property type="entry name" value="RH59310P"/>
    <property type="match status" value="1"/>
</dbReference>
<dbReference type="AlphaFoldDB" id="A0A484K5M0"/>
<evidence type="ECO:0000256" key="2">
    <source>
        <dbReference type="ARBA" id="ARBA00022857"/>
    </source>
</evidence>
<name>A0A484K5M0_9ASTE</name>
<dbReference type="Proteomes" id="UP000595140">
    <property type="component" value="Unassembled WGS sequence"/>
</dbReference>
<evidence type="ECO:0000256" key="4">
    <source>
        <dbReference type="RuleBase" id="RU000363"/>
    </source>
</evidence>
<proteinExistence type="inferred from homology"/>
<dbReference type="GO" id="GO:0005783">
    <property type="term" value="C:endoplasmic reticulum"/>
    <property type="evidence" value="ECO:0007669"/>
    <property type="project" value="TreeGrafter"/>
</dbReference>
<dbReference type="EMBL" id="OOIL02000001">
    <property type="protein sequence ID" value="VFQ58577.1"/>
    <property type="molecule type" value="Genomic_DNA"/>
</dbReference>